<dbReference type="RefSeq" id="WP_014934027.1">
    <property type="nucleotide sequence ID" value="NC_018604.1"/>
</dbReference>
<dbReference type="HOGENOM" id="CLU_2380550_0_0_12"/>
<evidence type="ECO:0000313" key="2">
    <source>
        <dbReference type="Proteomes" id="UP000003759"/>
    </source>
</evidence>
<dbReference type="PATRIC" id="fig|1161918.5.peg.2076"/>
<dbReference type="Proteomes" id="UP000003759">
    <property type="component" value="Chromosome"/>
</dbReference>
<dbReference type="EMBL" id="HE793032">
    <property type="protein sequence ID" value="CCG57976.1"/>
    <property type="molecule type" value="Genomic_DNA"/>
</dbReference>
<dbReference type="AlphaFoldDB" id="K0JN23"/>
<protein>
    <submittedName>
        <fullName evidence="1">Unclassified</fullName>
    </submittedName>
</protein>
<name>K0JN23_BRAPL</name>
<reference evidence="1 2" key="1">
    <citation type="journal article" date="2012" name="BMC Genomics">
        <title>Comparative genomics of Brachyspira pilosicoli strains: genome rearrangements, reductions and correlation of genetic compliment with phenotypic diversity.</title>
        <authorList>
            <person name="Mappley L.J."/>
            <person name="Black M.L."/>
            <person name="Abuoun M."/>
            <person name="Darby A.C."/>
            <person name="Woodward M.J."/>
            <person name="Parkhill J."/>
            <person name="Turner A.K."/>
            <person name="Bellgard M.I."/>
            <person name="La T."/>
            <person name="Phillips N.D."/>
            <person name="La Ragione R.M."/>
            <person name="Hampson D.J."/>
        </authorList>
    </citation>
    <scope>NUCLEOTIDE SEQUENCE [LARGE SCALE GENOMIC DNA]</scope>
    <source>
        <strain evidence="1">WesB</strain>
    </source>
</reference>
<proteinExistence type="predicted"/>
<sequence>MELKELESKIQTLLKNENIKIKIEDNNLFIYIFDKPIYEIVFDSFKLCGFGTELKYSTMYKSILEKHKKIIETCLLIDDDVENQLKALIKEYIH</sequence>
<organism evidence="1 2">
    <name type="scientific">Brachyspira pilosicoli WesB</name>
    <dbReference type="NCBI Taxonomy" id="1161918"/>
    <lineage>
        <taxon>Bacteria</taxon>
        <taxon>Pseudomonadati</taxon>
        <taxon>Spirochaetota</taxon>
        <taxon>Spirochaetia</taxon>
        <taxon>Brachyspirales</taxon>
        <taxon>Brachyspiraceae</taxon>
        <taxon>Brachyspira</taxon>
    </lineage>
</organism>
<evidence type="ECO:0000313" key="1">
    <source>
        <dbReference type="EMBL" id="CCG57976.1"/>
    </source>
</evidence>
<dbReference type="KEGG" id="bpw:WESB_2514"/>
<accession>K0JN23</accession>
<gene>
    <name evidence="1" type="ORF">WESB_2514</name>
</gene>